<evidence type="ECO:0000313" key="5">
    <source>
        <dbReference type="EMBL" id="GAB08821.1"/>
    </source>
</evidence>
<evidence type="ECO:0000256" key="1">
    <source>
        <dbReference type="ARBA" id="ARBA00023015"/>
    </source>
</evidence>
<gene>
    <name evidence="5" type="ORF">GOARA_021_00580</name>
</gene>
<evidence type="ECO:0000256" key="3">
    <source>
        <dbReference type="ARBA" id="ARBA00023163"/>
    </source>
</evidence>
<dbReference type="PRINTS" id="PR00038">
    <property type="entry name" value="HTHLUXR"/>
</dbReference>
<dbReference type="PROSITE" id="PS50043">
    <property type="entry name" value="HTH_LUXR_2"/>
    <property type="match status" value="1"/>
</dbReference>
<protein>
    <submittedName>
        <fullName evidence="5">Putative LuxR family transcriptional regulator</fullName>
    </submittedName>
</protein>
<name>G7GYZ6_9ACTN</name>
<feature type="domain" description="HTH luxR-type" evidence="4">
    <location>
        <begin position="807"/>
        <end position="872"/>
    </location>
</feature>
<dbReference type="InterPro" id="IPR016032">
    <property type="entry name" value="Sig_transdc_resp-reg_C-effctor"/>
</dbReference>
<dbReference type="InterPro" id="IPR036388">
    <property type="entry name" value="WH-like_DNA-bd_sf"/>
</dbReference>
<dbReference type="PANTHER" id="PTHR44688:SF16">
    <property type="entry name" value="DNA-BINDING TRANSCRIPTIONAL ACTIVATOR DEVR_DOSR"/>
    <property type="match status" value="1"/>
</dbReference>
<comment type="caution">
    <text evidence="5">The sequence shown here is derived from an EMBL/GenBank/DDBJ whole genome shotgun (WGS) entry which is preliminary data.</text>
</comment>
<dbReference type="SMART" id="SM00421">
    <property type="entry name" value="HTH_LUXR"/>
    <property type="match status" value="1"/>
</dbReference>
<dbReference type="AlphaFoldDB" id="G7GYZ6"/>
<dbReference type="Gene3D" id="1.10.10.10">
    <property type="entry name" value="Winged helix-like DNA-binding domain superfamily/Winged helix DNA-binding domain"/>
    <property type="match status" value="1"/>
</dbReference>
<keyword evidence="6" id="KW-1185">Reference proteome</keyword>
<dbReference type="Proteomes" id="UP000035088">
    <property type="component" value="Unassembled WGS sequence"/>
</dbReference>
<dbReference type="InterPro" id="IPR059106">
    <property type="entry name" value="WHD_MalT"/>
</dbReference>
<dbReference type="Pfam" id="PF25873">
    <property type="entry name" value="WHD_MalT"/>
    <property type="match status" value="1"/>
</dbReference>
<dbReference type="OrthoDB" id="134985at2"/>
<dbReference type="InterPro" id="IPR000792">
    <property type="entry name" value="Tscrpt_reg_LuxR_C"/>
</dbReference>
<accession>G7GYZ6</accession>
<sequence length="873" mass="93141">MSGPTFGRAPAWYLITPPRVRPDTIARPRVAAMIDEGLQTSSVVVMAAPPGHGKTVAARQWQTDVSSIEGWVSLAHKIDTSAELARWITTALCQNGADLTRALSIQAQGFAQLTTAIQSLACTVTLVIDDAHRAVVALADPEVQAFLRHVPKNLKLLLVGHGELVSGLSRLIMHDDAKLLGGGDLAFDTAEVTAVAASRGIELSDADAASLQCRTGGWPIAVRSTLASEDPALVTDYIAENVLAMLPADLRDFVLATTTTETVDAELAHALTGRPDAAEMIEHCRGRSLFLDRFDDPQAPDRAPIYRWHNLFARGCREILATRDRARGAELHRAAARHLRKRSPVAAAQQANLGSESALAYAIVVDEWLPAVIGSQGGDLDQVCQQLRSSLDGHITREPYAVLAYIQACCRDVAGDRVGAAALRAEAQRHLPDDPSWRALLVRDLAAMICSDNRLEIEGAATRTAATIVGDSAMSSANTDSMMRICALFITGWSELRLRRNPRLAADLLTAARTACATEDIAGARYLAGLERWIRANEVFALAASGQFTAATAPAKVGAGDAATAVDTSASDDTWASYDSGIEAFANAFSALWQGRLVSALQMLTELSPIDDARDGYQPLARVHRVLAAVALGDSVAIADAEAGLALIPTTDSHGVAWSAFTALAQARIAESRGERDTVLEIVDLILQDPRSMPALNATLAAACIRLGAPERAPDLLARVDRRTLPPYIAVAVHVAEALFAESVGDRSAADAALRHALTAAAPEQVRYPFVDGGDPALAGVLSRYDGAHEAFVAECLAVRGRYARFKGGTDFSLTRREAELVGLLRSQMSMAEIASLLHISENTLNSHRKSLYRKLGASNRREALRLANAIGA</sequence>
<evidence type="ECO:0000256" key="2">
    <source>
        <dbReference type="ARBA" id="ARBA00023125"/>
    </source>
</evidence>
<dbReference type="PANTHER" id="PTHR44688">
    <property type="entry name" value="DNA-BINDING TRANSCRIPTIONAL ACTIVATOR DEVR_DOSR"/>
    <property type="match status" value="1"/>
</dbReference>
<dbReference type="SUPFAM" id="SSF52540">
    <property type="entry name" value="P-loop containing nucleoside triphosphate hydrolases"/>
    <property type="match status" value="1"/>
</dbReference>
<keyword evidence="2" id="KW-0238">DNA-binding</keyword>
<dbReference type="GO" id="GO:0003677">
    <property type="term" value="F:DNA binding"/>
    <property type="evidence" value="ECO:0007669"/>
    <property type="project" value="UniProtKB-KW"/>
</dbReference>
<evidence type="ECO:0000313" key="6">
    <source>
        <dbReference type="Proteomes" id="UP000035088"/>
    </source>
</evidence>
<dbReference type="Pfam" id="PF00196">
    <property type="entry name" value="GerE"/>
    <property type="match status" value="1"/>
</dbReference>
<dbReference type="CDD" id="cd06170">
    <property type="entry name" value="LuxR_C_like"/>
    <property type="match status" value="1"/>
</dbReference>
<organism evidence="5 6">
    <name type="scientific">Gordonia araii NBRC 100433</name>
    <dbReference type="NCBI Taxonomy" id="1073574"/>
    <lineage>
        <taxon>Bacteria</taxon>
        <taxon>Bacillati</taxon>
        <taxon>Actinomycetota</taxon>
        <taxon>Actinomycetes</taxon>
        <taxon>Mycobacteriales</taxon>
        <taxon>Gordoniaceae</taxon>
        <taxon>Gordonia</taxon>
    </lineage>
</organism>
<proteinExistence type="predicted"/>
<dbReference type="EMBL" id="BAEE01000021">
    <property type="protein sequence ID" value="GAB08821.1"/>
    <property type="molecule type" value="Genomic_DNA"/>
</dbReference>
<dbReference type="SUPFAM" id="SSF46894">
    <property type="entry name" value="C-terminal effector domain of the bipartite response regulators"/>
    <property type="match status" value="1"/>
</dbReference>
<dbReference type="InterPro" id="IPR027417">
    <property type="entry name" value="P-loop_NTPase"/>
</dbReference>
<reference evidence="5 6" key="1">
    <citation type="submission" date="2011-11" db="EMBL/GenBank/DDBJ databases">
        <title>Whole genome shotgun sequence of Gordonia araii NBRC 100433.</title>
        <authorList>
            <person name="Yoshida Y."/>
            <person name="Hosoyama A."/>
            <person name="Tsuchikane K."/>
            <person name="Katsumata H."/>
            <person name="Yamazaki S."/>
            <person name="Fujita N."/>
        </authorList>
    </citation>
    <scope>NUCLEOTIDE SEQUENCE [LARGE SCALE GENOMIC DNA]</scope>
    <source>
        <strain evidence="5 6">NBRC 100433</strain>
    </source>
</reference>
<keyword evidence="1" id="KW-0805">Transcription regulation</keyword>
<evidence type="ECO:0000259" key="4">
    <source>
        <dbReference type="PROSITE" id="PS50043"/>
    </source>
</evidence>
<keyword evidence="3" id="KW-0804">Transcription</keyword>
<dbReference type="GO" id="GO:0006355">
    <property type="term" value="P:regulation of DNA-templated transcription"/>
    <property type="evidence" value="ECO:0007669"/>
    <property type="project" value="InterPro"/>
</dbReference>
<dbReference type="STRING" id="1073574.GOARA_021_00580"/>